<keyword evidence="3" id="KW-1185">Reference proteome</keyword>
<dbReference type="Gene3D" id="1.10.8.20">
    <property type="entry name" value="N-terminal domain of phosphatidylinositol transfer protein sec14p"/>
    <property type="match status" value="1"/>
</dbReference>
<sequence>EPNLKPRLEEKFLLRYLRAKKYNIRKAYKSLMCYYYFKEKYDGIFTSLKPSQVKHVLDMNCVSLLPFRNRDGSSIGVVRMGNFDPSVASCEELIATCLICAEIGTDSEATIVCGSVCIMDMQGFTLRKMLHFSSINLLSLFVASLQVRTLFFHQPPVSFLRPLRR</sequence>
<dbReference type="GO" id="GO:0016020">
    <property type="term" value="C:membrane"/>
    <property type="evidence" value="ECO:0007669"/>
    <property type="project" value="TreeGrafter"/>
</dbReference>
<dbReference type="Pfam" id="PF00650">
    <property type="entry name" value="CRAL_TRIO"/>
    <property type="match status" value="1"/>
</dbReference>
<evidence type="ECO:0000313" key="2">
    <source>
        <dbReference type="EMBL" id="GBN93075.1"/>
    </source>
</evidence>
<feature type="domain" description="CRAL-TRIO" evidence="1">
    <location>
        <begin position="66"/>
        <end position="146"/>
    </location>
</feature>
<dbReference type="Gene3D" id="3.40.525.10">
    <property type="entry name" value="CRAL-TRIO lipid binding domain"/>
    <property type="match status" value="1"/>
</dbReference>
<reference evidence="2 3" key="1">
    <citation type="journal article" date="2019" name="Sci. Rep.">
        <title>Orb-weaving spider Araneus ventricosus genome elucidates the spidroin gene catalogue.</title>
        <authorList>
            <person name="Kono N."/>
            <person name="Nakamura H."/>
            <person name="Ohtoshi R."/>
            <person name="Moran D.A.P."/>
            <person name="Shinohara A."/>
            <person name="Yoshida Y."/>
            <person name="Fujiwara M."/>
            <person name="Mori M."/>
            <person name="Tomita M."/>
            <person name="Arakawa K."/>
        </authorList>
    </citation>
    <scope>NUCLEOTIDE SEQUENCE [LARGE SCALE GENOMIC DNA]</scope>
</reference>
<evidence type="ECO:0000259" key="1">
    <source>
        <dbReference type="Pfam" id="PF00650"/>
    </source>
</evidence>
<dbReference type="EMBL" id="BGPR01024756">
    <property type="protein sequence ID" value="GBN93075.1"/>
    <property type="molecule type" value="Genomic_DNA"/>
</dbReference>
<dbReference type="InterPro" id="IPR036865">
    <property type="entry name" value="CRAL-TRIO_dom_sf"/>
</dbReference>
<dbReference type="PANTHER" id="PTHR10174:SF130">
    <property type="entry name" value="ALPHA-TOCOPHEROL TRANSFER PROTEIN-LIKE"/>
    <property type="match status" value="1"/>
</dbReference>
<dbReference type="OrthoDB" id="75724at2759"/>
<evidence type="ECO:0000313" key="3">
    <source>
        <dbReference type="Proteomes" id="UP000499080"/>
    </source>
</evidence>
<dbReference type="SUPFAM" id="SSF52087">
    <property type="entry name" value="CRAL/TRIO domain"/>
    <property type="match status" value="1"/>
</dbReference>
<name>A0A4Y2T1P4_ARAVE</name>
<dbReference type="AlphaFoldDB" id="A0A4Y2T1P4"/>
<dbReference type="Gene3D" id="1.20.5.1200">
    <property type="entry name" value="Alpha-tocopherol transfer"/>
    <property type="match status" value="1"/>
</dbReference>
<feature type="non-terminal residue" evidence="2">
    <location>
        <position position="1"/>
    </location>
</feature>
<dbReference type="Proteomes" id="UP000499080">
    <property type="component" value="Unassembled WGS sequence"/>
</dbReference>
<dbReference type="SUPFAM" id="SSF46938">
    <property type="entry name" value="CRAL/TRIO N-terminal domain"/>
    <property type="match status" value="1"/>
</dbReference>
<dbReference type="InterPro" id="IPR001251">
    <property type="entry name" value="CRAL-TRIO_dom"/>
</dbReference>
<gene>
    <name evidence="2" type="ORF">AVEN_41359_1</name>
</gene>
<comment type="caution">
    <text evidence="2">The sequence shown here is derived from an EMBL/GenBank/DDBJ whole genome shotgun (WGS) entry which is preliminary data.</text>
</comment>
<dbReference type="PANTHER" id="PTHR10174">
    <property type="entry name" value="ALPHA-TOCOPHEROL TRANSFER PROTEIN-RELATED"/>
    <property type="match status" value="1"/>
</dbReference>
<proteinExistence type="predicted"/>
<dbReference type="GO" id="GO:1902936">
    <property type="term" value="F:phosphatidylinositol bisphosphate binding"/>
    <property type="evidence" value="ECO:0007669"/>
    <property type="project" value="TreeGrafter"/>
</dbReference>
<protein>
    <recommendedName>
        <fullName evidence="1">CRAL-TRIO domain-containing protein</fullName>
    </recommendedName>
</protein>
<organism evidence="2 3">
    <name type="scientific">Araneus ventricosus</name>
    <name type="common">Orbweaver spider</name>
    <name type="synonym">Epeira ventricosa</name>
    <dbReference type="NCBI Taxonomy" id="182803"/>
    <lineage>
        <taxon>Eukaryota</taxon>
        <taxon>Metazoa</taxon>
        <taxon>Ecdysozoa</taxon>
        <taxon>Arthropoda</taxon>
        <taxon>Chelicerata</taxon>
        <taxon>Arachnida</taxon>
        <taxon>Araneae</taxon>
        <taxon>Araneomorphae</taxon>
        <taxon>Entelegynae</taxon>
        <taxon>Araneoidea</taxon>
        <taxon>Araneidae</taxon>
        <taxon>Araneus</taxon>
    </lineage>
</organism>
<dbReference type="InterPro" id="IPR036273">
    <property type="entry name" value="CRAL/TRIO_N_dom_sf"/>
</dbReference>
<accession>A0A4Y2T1P4</accession>